<dbReference type="SMART" id="SM00849">
    <property type="entry name" value="Lactamase_B"/>
    <property type="match status" value="1"/>
</dbReference>
<evidence type="ECO:0000256" key="1">
    <source>
        <dbReference type="ARBA" id="ARBA00001947"/>
    </source>
</evidence>
<dbReference type="InterPro" id="IPR051453">
    <property type="entry name" value="MBL_Glyoxalase_II"/>
</dbReference>
<keyword evidence="3" id="KW-0677">Repeat</keyword>
<evidence type="ECO:0000313" key="10">
    <source>
        <dbReference type="Proteomes" id="UP000605846"/>
    </source>
</evidence>
<keyword evidence="2" id="KW-0479">Metal-binding</keyword>
<evidence type="ECO:0000313" key="9">
    <source>
        <dbReference type="EMBL" id="KAF7731935.1"/>
    </source>
</evidence>
<dbReference type="InterPro" id="IPR001279">
    <property type="entry name" value="Metallo-B-lactamas"/>
</dbReference>
<sequence>MTVFQPAAPNDKSYKLTNRANDLFERHLYQDAITEYTKAIQASRDGTREYLALLHSNRSANYILTNQFEAAQDDARRTMELAPFWAKGYYRYAEALVKLGQYDEAIKYYKYAAEKEPSKADFIVSRVAKALVDKDNEDMGLTILQLIPGRDIAIDRNFRNPIQNRIYELAQIMRNIIYVVADEQTKQCVSWDTTSILRILDERGYTIVATVVTHYHFDHVGGSPPPPYDTIPIKIPGLSTLLKKLPHIKAYVHPQDIPFILQNTSIPANRLVPTCTDVTETLEIGKTKIRFLHTPGHTPGSQSLLINNARLLSGDTLLCGFCGRTDLQGGDRKAMERTLRQVMGRLDDRIVVYPGHHYGSDWSTIGIERDKGCLGDDLVGFGMSATMDTSSLLHRPMADGYSG</sequence>
<dbReference type="SUPFAM" id="SSF48452">
    <property type="entry name" value="TPR-like"/>
    <property type="match status" value="1"/>
</dbReference>
<protein>
    <recommendedName>
        <fullName evidence="8">Metallo-beta-lactamase domain-containing protein</fullName>
    </recommendedName>
</protein>
<name>A0A8H7BZC0_9FUNG</name>
<dbReference type="PANTHER" id="PTHR46233">
    <property type="entry name" value="HYDROXYACYLGLUTATHIONE HYDROLASE GLOC"/>
    <property type="match status" value="1"/>
</dbReference>
<dbReference type="GO" id="GO:0016787">
    <property type="term" value="F:hydrolase activity"/>
    <property type="evidence" value="ECO:0007669"/>
    <property type="project" value="UniProtKB-KW"/>
</dbReference>
<gene>
    <name evidence="9" type="ORF">EC973_007766</name>
</gene>
<dbReference type="PROSITE" id="PS50293">
    <property type="entry name" value="TPR_REGION"/>
    <property type="match status" value="1"/>
</dbReference>
<comment type="cofactor">
    <cofactor evidence="1">
        <name>Zn(2+)</name>
        <dbReference type="ChEBI" id="CHEBI:29105"/>
    </cofactor>
</comment>
<dbReference type="EMBL" id="JABAYA010000006">
    <property type="protein sequence ID" value="KAF7731935.1"/>
    <property type="molecule type" value="Genomic_DNA"/>
</dbReference>
<dbReference type="PROSITE" id="PS50005">
    <property type="entry name" value="TPR"/>
    <property type="match status" value="1"/>
</dbReference>
<dbReference type="Gene3D" id="1.25.40.10">
    <property type="entry name" value="Tetratricopeptide repeat domain"/>
    <property type="match status" value="1"/>
</dbReference>
<dbReference type="Gene3D" id="3.60.15.10">
    <property type="entry name" value="Ribonuclease Z/Hydroxyacylglutathione hydrolase-like"/>
    <property type="match status" value="1"/>
</dbReference>
<reference evidence="9" key="1">
    <citation type="submission" date="2020-01" db="EMBL/GenBank/DDBJ databases">
        <title>Genome Sequencing of Three Apophysomyces-Like Fungal Strains Confirms a Novel Fungal Genus in the Mucoromycota with divergent Burkholderia-like Endosymbiotic Bacteria.</title>
        <authorList>
            <person name="Stajich J.E."/>
            <person name="Macias A.M."/>
            <person name="Carter-House D."/>
            <person name="Lovett B."/>
            <person name="Kasson L.R."/>
            <person name="Berry K."/>
            <person name="Grigoriev I."/>
            <person name="Chang Y."/>
            <person name="Spatafora J."/>
            <person name="Kasson M.T."/>
        </authorList>
    </citation>
    <scope>NUCLEOTIDE SEQUENCE</scope>
    <source>
        <strain evidence="9">NRRL A-21654</strain>
    </source>
</reference>
<evidence type="ECO:0000256" key="6">
    <source>
        <dbReference type="ARBA" id="ARBA00022833"/>
    </source>
</evidence>
<dbReference type="AlphaFoldDB" id="A0A8H7BZC0"/>
<feature type="domain" description="Metallo-beta-lactamase" evidence="8">
    <location>
        <begin position="174"/>
        <end position="356"/>
    </location>
</feature>
<evidence type="ECO:0000256" key="7">
    <source>
        <dbReference type="PROSITE-ProRule" id="PRU00339"/>
    </source>
</evidence>
<proteinExistence type="predicted"/>
<evidence type="ECO:0000259" key="8">
    <source>
        <dbReference type="SMART" id="SM00849"/>
    </source>
</evidence>
<evidence type="ECO:0000256" key="2">
    <source>
        <dbReference type="ARBA" id="ARBA00022723"/>
    </source>
</evidence>
<evidence type="ECO:0000256" key="4">
    <source>
        <dbReference type="ARBA" id="ARBA00022801"/>
    </source>
</evidence>
<keyword evidence="5 7" id="KW-0802">TPR repeat</keyword>
<keyword evidence="6" id="KW-0862">Zinc</keyword>
<dbReference type="Pfam" id="PF00753">
    <property type="entry name" value="Lactamase_B"/>
    <property type="match status" value="1"/>
</dbReference>
<dbReference type="InterPro" id="IPR013105">
    <property type="entry name" value="TPR_2"/>
</dbReference>
<dbReference type="GO" id="GO:0046872">
    <property type="term" value="F:metal ion binding"/>
    <property type="evidence" value="ECO:0007669"/>
    <property type="project" value="UniProtKB-KW"/>
</dbReference>
<evidence type="ECO:0000256" key="5">
    <source>
        <dbReference type="ARBA" id="ARBA00022803"/>
    </source>
</evidence>
<feature type="repeat" description="TPR" evidence="7">
    <location>
        <begin position="86"/>
        <end position="119"/>
    </location>
</feature>
<dbReference type="SMART" id="SM00028">
    <property type="entry name" value="TPR"/>
    <property type="match status" value="3"/>
</dbReference>
<dbReference type="InterPro" id="IPR036866">
    <property type="entry name" value="RibonucZ/Hydroxyglut_hydro"/>
</dbReference>
<keyword evidence="4" id="KW-0378">Hydrolase</keyword>
<dbReference type="InterPro" id="IPR011990">
    <property type="entry name" value="TPR-like_helical_dom_sf"/>
</dbReference>
<organism evidence="9 10">
    <name type="scientific">Apophysomyces ossiformis</name>
    <dbReference type="NCBI Taxonomy" id="679940"/>
    <lineage>
        <taxon>Eukaryota</taxon>
        <taxon>Fungi</taxon>
        <taxon>Fungi incertae sedis</taxon>
        <taxon>Mucoromycota</taxon>
        <taxon>Mucoromycotina</taxon>
        <taxon>Mucoromycetes</taxon>
        <taxon>Mucorales</taxon>
        <taxon>Mucorineae</taxon>
        <taxon>Mucoraceae</taxon>
        <taxon>Apophysomyces</taxon>
    </lineage>
</organism>
<accession>A0A8H7BZC0</accession>
<dbReference type="InterPro" id="IPR019734">
    <property type="entry name" value="TPR_rpt"/>
</dbReference>
<dbReference type="SUPFAM" id="SSF56281">
    <property type="entry name" value="Metallo-hydrolase/oxidoreductase"/>
    <property type="match status" value="1"/>
</dbReference>
<dbReference type="PANTHER" id="PTHR46233:SF3">
    <property type="entry name" value="HYDROXYACYLGLUTATHIONE HYDROLASE GLOC"/>
    <property type="match status" value="1"/>
</dbReference>
<dbReference type="Pfam" id="PF07719">
    <property type="entry name" value="TPR_2"/>
    <property type="match status" value="1"/>
</dbReference>
<comment type="caution">
    <text evidence="9">The sequence shown here is derived from an EMBL/GenBank/DDBJ whole genome shotgun (WGS) entry which is preliminary data.</text>
</comment>
<evidence type="ECO:0000256" key="3">
    <source>
        <dbReference type="ARBA" id="ARBA00022737"/>
    </source>
</evidence>
<keyword evidence="10" id="KW-1185">Reference proteome</keyword>
<dbReference type="Proteomes" id="UP000605846">
    <property type="component" value="Unassembled WGS sequence"/>
</dbReference>
<dbReference type="OrthoDB" id="515692at2759"/>